<feature type="region of interest" description="Disordered" evidence="1">
    <location>
        <begin position="44"/>
        <end position="63"/>
    </location>
</feature>
<proteinExistence type="predicted"/>
<reference evidence="2" key="2">
    <citation type="journal article" date="2015" name="Fish Shellfish Immunol.">
        <title>Early steps in the European eel (Anguilla anguilla)-Vibrio vulnificus interaction in the gills: Role of the RtxA13 toxin.</title>
        <authorList>
            <person name="Callol A."/>
            <person name="Pajuelo D."/>
            <person name="Ebbesson L."/>
            <person name="Teles M."/>
            <person name="MacKenzie S."/>
            <person name="Amaro C."/>
        </authorList>
    </citation>
    <scope>NUCLEOTIDE SEQUENCE</scope>
</reference>
<accession>A0A0E9SX84</accession>
<evidence type="ECO:0000256" key="1">
    <source>
        <dbReference type="SAM" id="MobiDB-lite"/>
    </source>
</evidence>
<dbReference type="EMBL" id="GBXM01062608">
    <property type="protein sequence ID" value="JAH45969.1"/>
    <property type="molecule type" value="Transcribed_RNA"/>
</dbReference>
<protein>
    <submittedName>
        <fullName evidence="2">Uncharacterized protein</fullName>
    </submittedName>
</protein>
<feature type="compositionally biased region" description="Polar residues" evidence="1">
    <location>
        <begin position="53"/>
        <end position="63"/>
    </location>
</feature>
<evidence type="ECO:0000313" key="2">
    <source>
        <dbReference type="EMBL" id="JAH45969.1"/>
    </source>
</evidence>
<organism evidence="2">
    <name type="scientific">Anguilla anguilla</name>
    <name type="common">European freshwater eel</name>
    <name type="synonym">Muraena anguilla</name>
    <dbReference type="NCBI Taxonomy" id="7936"/>
    <lineage>
        <taxon>Eukaryota</taxon>
        <taxon>Metazoa</taxon>
        <taxon>Chordata</taxon>
        <taxon>Craniata</taxon>
        <taxon>Vertebrata</taxon>
        <taxon>Euteleostomi</taxon>
        <taxon>Actinopterygii</taxon>
        <taxon>Neopterygii</taxon>
        <taxon>Teleostei</taxon>
        <taxon>Anguilliformes</taxon>
        <taxon>Anguillidae</taxon>
        <taxon>Anguilla</taxon>
    </lineage>
</organism>
<reference evidence="2" key="1">
    <citation type="submission" date="2014-11" db="EMBL/GenBank/DDBJ databases">
        <authorList>
            <person name="Amaro Gonzalez C."/>
        </authorList>
    </citation>
    <scope>NUCLEOTIDE SEQUENCE</scope>
</reference>
<dbReference type="AlphaFoldDB" id="A0A0E9SX84"/>
<sequence length="63" mass="7254">MIPSKKRLTVNKTTALQRPAKFSELNPIKYLWIEWKRMVQKQRSVNLEEDSGGSHSQGPSNTL</sequence>
<name>A0A0E9SX84_ANGAN</name>